<dbReference type="InterPro" id="IPR043128">
    <property type="entry name" value="Rev_trsase/Diguanyl_cyclase"/>
</dbReference>
<feature type="region of interest" description="Disordered" evidence="9">
    <location>
        <begin position="1"/>
        <end position="29"/>
    </location>
</feature>
<keyword evidence="3" id="KW-0548">Nucleotidyltransferase</keyword>
<dbReference type="PANTHER" id="PTHR37984">
    <property type="entry name" value="PROTEIN CBG26694"/>
    <property type="match status" value="1"/>
</dbReference>
<evidence type="ECO:0000259" key="11">
    <source>
        <dbReference type="Pfam" id="PF00078"/>
    </source>
</evidence>
<feature type="domain" description="Reverse transcriptase" evidence="11">
    <location>
        <begin position="609"/>
        <end position="738"/>
    </location>
</feature>
<evidence type="ECO:0000256" key="1">
    <source>
        <dbReference type="ARBA" id="ARBA00012493"/>
    </source>
</evidence>
<keyword evidence="10" id="KW-0472">Membrane</keyword>
<dbReference type="CDD" id="cd00303">
    <property type="entry name" value="retropepsin_like"/>
    <property type="match status" value="1"/>
</dbReference>
<dbReference type="InterPro" id="IPR043502">
    <property type="entry name" value="DNA/RNA_pol_sf"/>
</dbReference>
<keyword evidence="8" id="KW-0511">Multifunctional enzyme</keyword>
<evidence type="ECO:0000259" key="13">
    <source>
        <dbReference type="Pfam" id="PF17919"/>
    </source>
</evidence>
<accession>A0AAD8TXY7</accession>
<keyword evidence="2" id="KW-0808">Transferase</keyword>
<keyword evidence="6" id="KW-0378">Hydrolase</keyword>
<feature type="transmembrane region" description="Helical" evidence="10">
    <location>
        <begin position="48"/>
        <end position="74"/>
    </location>
</feature>
<name>A0AAD8TXY7_LOLMU</name>
<evidence type="ECO:0000256" key="2">
    <source>
        <dbReference type="ARBA" id="ARBA00022679"/>
    </source>
</evidence>
<dbReference type="Proteomes" id="UP001231189">
    <property type="component" value="Unassembled WGS sequence"/>
</dbReference>
<evidence type="ECO:0000256" key="9">
    <source>
        <dbReference type="SAM" id="MobiDB-lite"/>
    </source>
</evidence>
<evidence type="ECO:0000313" key="14">
    <source>
        <dbReference type="EMBL" id="KAK1694093.1"/>
    </source>
</evidence>
<dbReference type="PANTHER" id="PTHR37984:SF5">
    <property type="entry name" value="PROTEIN NYNRIN-LIKE"/>
    <property type="match status" value="1"/>
</dbReference>
<dbReference type="InterPro" id="IPR000477">
    <property type="entry name" value="RT_dom"/>
</dbReference>
<organism evidence="14 15">
    <name type="scientific">Lolium multiflorum</name>
    <name type="common">Italian ryegrass</name>
    <name type="synonym">Lolium perenne subsp. multiflorum</name>
    <dbReference type="NCBI Taxonomy" id="4521"/>
    <lineage>
        <taxon>Eukaryota</taxon>
        <taxon>Viridiplantae</taxon>
        <taxon>Streptophyta</taxon>
        <taxon>Embryophyta</taxon>
        <taxon>Tracheophyta</taxon>
        <taxon>Spermatophyta</taxon>
        <taxon>Magnoliopsida</taxon>
        <taxon>Liliopsida</taxon>
        <taxon>Poales</taxon>
        <taxon>Poaceae</taxon>
        <taxon>BOP clade</taxon>
        <taxon>Pooideae</taxon>
        <taxon>Poodae</taxon>
        <taxon>Poeae</taxon>
        <taxon>Poeae Chloroplast Group 2 (Poeae type)</taxon>
        <taxon>Loliodinae</taxon>
        <taxon>Loliinae</taxon>
        <taxon>Lolium</taxon>
    </lineage>
</organism>
<sequence>MPSSQKPKPQRVPHEELQPPLRAETTREKRALRRAGIRRGNSLPEGEIDAIAIVIELDIISIIIIIISTIYTAITTAAPRHRFADACKGYNHNESFIETACQHLLLLVGIDILTYRRYYDTPPILVGHQDYFLAPLPGSEALLRSSLQFLFGKSTTTATVVDEAPGEEVIPYKIPMKIIERVMDNRYEGDGTVHPGDHLLFLHELCGLFKCAGIAMDEVRKKLFSISLSGKAAHWYKLLKNRDSLNWEDIVPLFYSKFYPPNKTLLDTSCSGSFTRNKEEFKRDLLDRIQENTEGWENDKDRESGIIFDYKCIEAFMDTDKFRNMSATYGLDSQVVANLYKAFASHYELPKKNFDKYHEPYKDKIDSSVNKCVVIETVDHVIPEAYIEKTPFPAKMKEYSVISSAVNKSEKKPIEPEEQIKVEPAVAIVKDLVTENVEDGHIIFCEDASNIVSHPNKSRKTSVPMLSVRIGDHCYYGLCDIGASISAIPYELYTEIMHEIGSCELEDIDVVIRLANRETISPIGIVRDVEVLCGKIKYPADFLVLGSAANCKKEKIVTKFQHLENSESEVFREERNELDEIFLRQPILKHDLPVEDLGTTPPPKEDPRLRKKERLSKNTHFCFLDGYSGFSQIAVKTKDQEKTTFTCPYGTYAYRRMPFGLCNAPATFQRCMSAIFHGFCESIVEVFMDDFSVYGNSFDNCLRNLDKVLQRCEETNLVLNWEKCHFMVNEGIVLGHKISERGIEVDRAKVEAIEKMPYPRDVKGIRSVLGHVGFYRRFIKDFSKISKPLTNLLQKDVPFVFDDDCKEAFETLKKALTTAPIVEPPDWNLPFEIMCDASDFAVGAVLGQRVDKKLNVIHYAITIHTDHAAIRYLMTKKDAKPRLIRWVLLLQEFDLHIIDRKGADNPVADNLSRLENIAYDPVPVNDSFPNEQLAVIKVSSRESPWICFGSRSTMSSSGTQKDSFFEDVVNPYMNELKMHPKELLLVDGELQIKDVQGPKGEGSLEDRMEKLEQEVFNYKKMAEREVDIFHKIVSELIDGHKRETAKLWDDIFSLHDTTNKLQAQLYDVHNQNCEYENRFKRISHAASFRFPETKMSFVDGEPLPWKSDDGKDSPSSPKE</sequence>
<proteinExistence type="predicted"/>
<dbReference type="EC" id="2.7.7.49" evidence="1"/>
<evidence type="ECO:0000256" key="4">
    <source>
        <dbReference type="ARBA" id="ARBA00022722"/>
    </source>
</evidence>
<comment type="caution">
    <text evidence="14">The sequence shown here is derived from an EMBL/GenBank/DDBJ whole genome shotgun (WGS) entry which is preliminary data.</text>
</comment>
<dbReference type="SUPFAM" id="SSF56672">
    <property type="entry name" value="DNA/RNA polymerases"/>
    <property type="match status" value="1"/>
</dbReference>
<protein>
    <recommendedName>
        <fullName evidence="1">RNA-directed DNA polymerase</fullName>
        <ecNumber evidence="1">2.7.7.49</ecNumber>
    </recommendedName>
</protein>
<evidence type="ECO:0000259" key="12">
    <source>
        <dbReference type="Pfam" id="PF17917"/>
    </source>
</evidence>
<keyword evidence="5" id="KW-0255">Endonuclease</keyword>
<feature type="region of interest" description="Disordered" evidence="9">
    <location>
        <begin position="1097"/>
        <end position="1119"/>
    </location>
</feature>
<keyword evidence="7" id="KW-0695">RNA-directed DNA polymerase</keyword>
<dbReference type="Gene3D" id="2.40.70.10">
    <property type="entry name" value="Acid Proteases"/>
    <property type="match status" value="1"/>
</dbReference>
<dbReference type="GO" id="GO:0016779">
    <property type="term" value="F:nucleotidyltransferase activity"/>
    <property type="evidence" value="ECO:0007669"/>
    <property type="project" value="UniProtKB-KW"/>
</dbReference>
<dbReference type="CDD" id="cd01647">
    <property type="entry name" value="RT_LTR"/>
    <property type="match status" value="1"/>
</dbReference>
<feature type="domain" description="Reverse transcriptase/retrotransposon-derived protein RNase H-like" evidence="13">
    <location>
        <begin position="802"/>
        <end position="860"/>
    </location>
</feature>
<evidence type="ECO:0000256" key="10">
    <source>
        <dbReference type="SAM" id="Phobius"/>
    </source>
</evidence>
<dbReference type="InterPro" id="IPR041373">
    <property type="entry name" value="RT_RNaseH"/>
</dbReference>
<feature type="domain" description="Reverse transcriptase RNase H-like" evidence="12">
    <location>
        <begin position="861"/>
        <end position="893"/>
    </location>
</feature>
<dbReference type="GO" id="GO:0004519">
    <property type="term" value="F:endonuclease activity"/>
    <property type="evidence" value="ECO:0007669"/>
    <property type="project" value="UniProtKB-KW"/>
</dbReference>
<dbReference type="InterPro" id="IPR021109">
    <property type="entry name" value="Peptidase_aspartic_dom_sf"/>
</dbReference>
<dbReference type="Gene3D" id="3.30.70.270">
    <property type="match status" value="2"/>
</dbReference>
<dbReference type="InterPro" id="IPR050951">
    <property type="entry name" value="Retrovirus_Pol_polyprotein"/>
</dbReference>
<evidence type="ECO:0000256" key="6">
    <source>
        <dbReference type="ARBA" id="ARBA00022801"/>
    </source>
</evidence>
<gene>
    <name evidence="14" type="ORF">QYE76_010790</name>
</gene>
<evidence type="ECO:0000313" key="15">
    <source>
        <dbReference type="Proteomes" id="UP001231189"/>
    </source>
</evidence>
<reference evidence="14" key="1">
    <citation type="submission" date="2023-07" db="EMBL/GenBank/DDBJ databases">
        <title>A chromosome-level genome assembly of Lolium multiflorum.</title>
        <authorList>
            <person name="Chen Y."/>
            <person name="Copetti D."/>
            <person name="Kolliker R."/>
            <person name="Studer B."/>
        </authorList>
    </citation>
    <scope>NUCLEOTIDE SEQUENCE</scope>
    <source>
        <strain evidence="14">02402/16</strain>
        <tissue evidence="14">Leaf</tissue>
    </source>
</reference>
<dbReference type="Pfam" id="PF17919">
    <property type="entry name" value="RT_RNaseH_2"/>
    <property type="match status" value="1"/>
</dbReference>
<dbReference type="Pfam" id="PF17917">
    <property type="entry name" value="RT_RNaseH"/>
    <property type="match status" value="1"/>
</dbReference>
<keyword evidence="15" id="KW-1185">Reference proteome</keyword>
<dbReference type="CDD" id="cd09274">
    <property type="entry name" value="RNase_HI_RT_Ty3"/>
    <property type="match status" value="1"/>
</dbReference>
<dbReference type="InterPro" id="IPR041577">
    <property type="entry name" value="RT_RNaseH_2"/>
</dbReference>
<dbReference type="Pfam" id="PF00078">
    <property type="entry name" value="RVT_1"/>
    <property type="match status" value="1"/>
</dbReference>
<dbReference type="EMBL" id="JAUUTY010000001">
    <property type="protein sequence ID" value="KAK1694093.1"/>
    <property type="molecule type" value="Genomic_DNA"/>
</dbReference>
<evidence type="ECO:0000256" key="8">
    <source>
        <dbReference type="ARBA" id="ARBA00023268"/>
    </source>
</evidence>
<keyword evidence="10" id="KW-1133">Transmembrane helix</keyword>
<evidence type="ECO:0000256" key="5">
    <source>
        <dbReference type="ARBA" id="ARBA00022759"/>
    </source>
</evidence>
<evidence type="ECO:0000256" key="7">
    <source>
        <dbReference type="ARBA" id="ARBA00022918"/>
    </source>
</evidence>
<keyword evidence="4" id="KW-0540">Nuclease</keyword>
<dbReference type="FunFam" id="3.30.70.270:FF:000026">
    <property type="entry name" value="Transposon Ty3-G Gag-Pol polyprotein"/>
    <property type="match status" value="1"/>
</dbReference>
<feature type="compositionally biased region" description="Basic and acidic residues" evidence="9">
    <location>
        <begin position="1106"/>
        <end position="1119"/>
    </location>
</feature>
<keyword evidence="10" id="KW-0812">Transmembrane</keyword>
<evidence type="ECO:0000256" key="3">
    <source>
        <dbReference type="ARBA" id="ARBA00022695"/>
    </source>
</evidence>
<dbReference type="AlphaFoldDB" id="A0AAD8TXY7"/>
<dbReference type="Gene3D" id="3.10.10.10">
    <property type="entry name" value="HIV Type 1 Reverse Transcriptase, subunit A, domain 1"/>
    <property type="match status" value="1"/>
</dbReference>